<dbReference type="Pfam" id="PF04093">
    <property type="entry name" value="MreD"/>
    <property type="match status" value="1"/>
</dbReference>
<protein>
    <recommendedName>
        <fullName evidence="11">Rod shape-determining protein MreD</fullName>
    </recommendedName>
</protein>
<evidence type="ECO:0000256" key="6">
    <source>
        <dbReference type="ARBA" id="ARBA00022989"/>
    </source>
</evidence>
<evidence type="ECO:0000256" key="7">
    <source>
        <dbReference type="ARBA" id="ARBA00023136"/>
    </source>
</evidence>
<evidence type="ECO:0000256" key="5">
    <source>
        <dbReference type="ARBA" id="ARBA00022960"/>
    </source>
</evidence>
<keyword evidence="5" id="KW-0133">Cell shape</keyword>
<keyword evidence="4 8" id="KW-0812">Transmembrane</keyword>
<feature type="transmembrane region" description="Helical" evidence="8">
    <location>
        <begin position="60"/>
        <end position="83"/>
    </location>
</feature>
<sequence length="178" mass="20790">MSRLFLPLFLLLLLVLEGVALDFIPSQIIENDWILVAHWLFIFLVLMTLFYDLEHTYYSVLFAIIFGLMVDIVYTNVIGVYMFMYGFTIYFVHGMSKMLHTNFFVAFLLSAVGISVVDFGIYLIYSFIGISQMDSSVYFTNRLLPSLVANLIFFLILYVSLKKKMVKWSKERFDIKKS</sequence>
<dbReference type="InterPro" id="IPR007227">
    <property type="entry name" value="Cell_shape_determining_MreD"/>
</dbReference>
<comment type="caution">
    <text evidence="9">The sequence shown here is derived from an EMBL/GenBank/DDBJ whole genome shotgun (WGS) entry which is preliminary data.</text>
</comment>
<evidence type="ECO:0000256" key="3">
    <source>
        <dbReference type="ARBA" id="ARBA00022475"/>
    </source>
</evidence>
<dbReference type="GO" id="GO:0008360">
    <property type="term" value="P:regulation of cell shape"/>
    <property type="evidence" value="ECO:0007669"/>
    <property type="project" value="UniProtKB-KW"/>
</dbReference>
<dbReference type="NCBIfam" id="TIGR03426">
    <property type="entry name" value="shape_MreD"/>
    <property type="match status" value="1"/>
</dbReference>
<dbReference type="RefSeq" id="WP_117156880.1">
    <property type="nucleotide sequence ID" value="NZ_BMLG01000003.1"/>
</dbReference>
<dbReference type="AlphaFoldDB" id="A0A917WSC4"/>
<feature type="transmembrane region" description="Helical" evidence="8">
    <location>
        <begin position="143"/>
        <end position="161"/>
    </location>
</feature>
<feature type="transmembrane region" description="Helical" evidence="8">
    <location>
        <begin position="103"/>
        <end position="131"/>
    </location>
</feature>
<keyword evidence="6 8" id="KW-1133">Transmembrane helix</keyword>
<dbReference type="GO" id="GO:0005886">
    <property type="term" value="C:plasma membrane"/>
    <property type="evidence" value="ECO:0007669"/>
    <property type="project" value="UniProtKB-SubCell"/>
</dbReference>
<comment type="subcellular location">
    <subcellularLocation>
        <location evidence="1">Cell membrane</location>
        <topology evidence="1">Multi-pass membrane protein</topology>
    </subcellularLocation>
</comment>
<evidence type="ECO:0000313" key="10">
    <source>
        <dbReference type="Proteomes" id="UP000618460"/>
    </source>
</evidence>
<evidence type="ECO:0008006" key="11">
    <source>
        <dbReference type="Google" id="ProtNLM"/>
    </source>
</evidence>
<comment type="similarity">
    <text evidence="2">Belongs to the MreD family.</text>
</comment>
<keyword evidence="3" id="KW-1003">Cell membrane</keyword>
<dbReference type="EMBL" id="BMLG01000003">
    <property type="protein sequence ID" value="GGM27342.1"/>
    <property type="molecule type" value="Genomic_DNA"/>
</dbReference>
<evidence type="ECO:0000313" key="9">
    <source>
        <dbReference type="EMBL" id="GGM27342.1"/>
    </source>
</evidence>
<dbReference type="OrthoDB" id="1653857at2"/>
<evidence type="ECO:0000256" key="8">
    <source>
        <dbReference type="SAM" id="Phobius"/>
    </source>
</evidence>
<organism evidence="9 10">
    <name type="scientific">Paraliobacillus quinghaiensis</name>
    <dbReference type="NCBI Taxonomy" id="470815"/>
    <lineage>
        <taxon>Bacteria</taxon>
        <taxon>Bacillati</taxon>
        <taxon>Bacillota</taxon>
        <taxon>Bacilli</taxon>
        <taxon>Bacillales</taxon>
        <taxon>Bacillaceae</taxon>
        <taxon>Paraliobacillus</taxon>
    </lineage>
</organism>
<feature type="transmembrane region" description="Helical" evidence="8">
    <location>
        <begin position="36"/>
        <end position="53"/>
    </location>
</feature>
<keyword evidence="10" id="KW-1185">Reference proteome</keyword>
<evidence type="ECO:0000256" key="4">
    <source>
        <dbReference type="ARBA" id="ARBA00022692"/>
    </source>
</evidence>
<dbReference type="Proteomes" id="UP000618460">
    <property type="component" value="Unassembled WGS sequence"/>
</dbReference>
<reference evidence="9" key="2">
    <citation type="submission" date="2020-09" db="EMBL/GenBank/DDBJ databases">
        <authorList>
            <person name="Sun Q."/>
            <person name="Zhou Y."/>
        </authorList>
    </citation>
    <scope>NUCLEOTIDE SEQUENCE</scope>
    <source>
        <strain evidence="9">CGMCC 1.6333</strain>
    </source>
</reference>
<evidence type="ECO:0000256" key="1">
    <source>
        <dbReference type="ARBA" id="ARBA00004651"/>
    </source>
</evidence>
<name>A0A917WSC4_9BACI</name>
<accession>A0A917WSC4</accession>
<proteinExistence type="inferred from homology"/>
<reference evidence="9" key="1">
    <citation type="journal article" date="2014" name="Int. J. Syst. Evol. Microbiol.">
        <title>Complete genome sequence of Corynebacterium casei LMG S-19264T (=DSM 44701T), isolated from a smear-ripened cheese.</title>
        <authorList>
            <consortium name="US DOE Joint Genome Institute (JGI-PGF)"/>
            <person name="Walter F."/>
            <person name="Albersmeier A."/>
            <person name="Kalinowski J."/>
            <person name="Ruckert C."/>
        </authorList>
    </citation>
    <scope>NUCLEOTIDE SEQUENCE</scope>
    <source>
        <strain evidence="9">CGMCC 1.6333</strain>
    </source>
</reference>
<keyword evidence="7 8" id="KW-0472">Membrane</keyword>
<evidence type="ECO:0000256" key="2">
    <source>
        <dbReference type="ARBA" id="ARBA00007776"/>
    </source>
</evidence>
<gene>
    <name evidence="9" type="ORF">GCM10011351_11470</name>
</gene>